<dbReference type="InterPro" id="IPR036291">
    <property type="entry name" value="NAD(P)-bd_dom_sf"/>
</dbReference>
<sequence length="77" mass="8207">MADPRVLAVDGFTKQSSPIHDAGDGPHQGTGEHIAYAYARAHAARIVISSRSLHDLEAVADKIKSINSTIQTDVVEV</sequence>
<dbReference type="STRING" id="348802.A0A0D2FDK4"/>
<evidence type="ECO:0000313" key="1">
    <source>
        <dbReference type="EMBL" id="KIW58139.1"/>
    </source>
</evidence>
<dbReference type="Proteomes" id="UP000054342">
    <property type="component" value="Unassembled WGS sequence"/>
</dbReference>
<gene>
    <name evidence="1" type="ORF">PV05_02686</name>
</gene>
<proteinExistence type="predicted"/>
<dbReference type="GeneID" id="25324594"/>
<evidence type="ECO:0000313" key="2">
    <source>
        <dbReference type="Proteomes" id="UP000054342"/>
    </source>
</evidence>
<reference evidence="1 2" key="1">
    <citation type="submission" date="2015-01" db="EMBL/GenBank/DDBJ databases">
        <title>The Genome Sequence of Exophiala xenobiotica CBS118157.</title>
        <authorList>
            <consortium name="The Broad Institute Genomics Platform"/>
            <person name="Cuomo C."/>
            <person name="de Hoog S."/>
            <person name="Gorbushina A."/>
            <person name="Stielow B."/>
            <person name="Teixiera M."/>
            <person name="Abouelleil A."/>
            <person name="Chapman S.B."/>
            <person name="Priest M."/>
            <person name="Young S.K."/>
            <person name="Wortman J."/>
            <person name="Nusbaum C."/>
            <person name="Birren B."/>
        </authorList>
    </citation>
    <scope>NUCLEOTIDE SEQUENCE [LARGE SCALE GENOMIC DNA]</scope>
    <source>
        <strain evidence="1 2">CBS 118157</strain>
    </source>
</reference>
<keyword evidence="2" id="KW-1185">Reference proteome</keyword>
<dbReference type="RefSeq" id="XP_013318723.1">
    <property type="nucleotide sequence ID" value="XM_013463269.1"/>
</dbReference>
<protein>
    <submittedName>
        <fullName evidence="1">Uncharacterized protein</fullName>
    </submittedName>
</protein>
<dbReference type="HOGENOM" id="CLU_2638091_0_0_1"/>
<dbReference type="AlphaFoldDB" id="A0A0D2FDK4"/>
<organism evidence="1 2">
    <name type="scientific">Exophiala xenobiotica</name>
    <dbReference type="NCBI Taxonomy" id="348802"/>
    <lineage>
        <taxon>Eukaryota</taxon>
        <taxon>Fungi</taxon>
        <taxon>Dikarya</taxon>
        <taxon>Ascomycota</taxon>
        <taxon>Pezizomycotina</taxon>
        <taxon>Eurotiomycetes</taxon>
        <taxon>Chaetothyriomycetidae</taxon>
        <taxon>Chaetothyriales</taxon>
        <taxon>Herpotrichiellaceae</taxon>
        <taxon>Exophiala</taxon>
    </lineage>
</organism>
<name>A0A0D2FDK4_9EURO</name>
<dbReference type="EMBL" id="KN847318">
    <property type="protein sequence ID" value="KIW58139.1"/>
    <property type="molecule type" value="Genomic_DNA"/>
</dbReference>
<dbReference type="SUPFAM" id="SSF51735">
    <property type="entry name" value="NAD(P)-binding Rossmann-fold domains"/>
    <property type="match status" value="1"/>
</dbReference>
<accession>A0A0D2FDK4</accession>
<dbReference type="Gene3D" id="3.40.50.720">
    <property type="entry name" value="NAD(P)-binding Rossmann-like Domain"/>
    <property type="match status" value="1"/>
</dbReference>